<dbReference type="InterPro" id="IPR007317">
    <property type="entry name" value="GET4"/>
</dbReference>
<dbReference type="Pfam" id="PF04190">
    <property type="entry name" value="GET4"/>
    <property type="match status" value="1"/>
</dbReference>
<comment type="similarity">
    <text evidence="1">Belongs to the GET4 family.</text>
</comment>
<dbReference type="InterPro" id="IPR011990">
    <property type="entry name" value="TPR-like_helical_dom_sf"/>
</dbReference>
<name>A0A5N6LGQ6_9ASTR</name>
<dbReference type="EMBL" id="SZYD01000742">
    <property type="protein sequence ID" value="KAD1469143.1"/>
    <property type="molecule type" value="Genomic_DNA"/>
</dbReference>
<proteinExistence type="inferred from homology"/>
<evidence type="ECO:0008006" key="4">
    <source>
        <dbReference type="Google" id="ProtNLM"/>
    </source>
</evidence>
<sequence>MRPKAMPSFDRDNTFAKLHASFDHHYIRPATFAWATTVRSGPFVQSMQLIRPKTIGLAYDQIFSPTVSFGPLLLIWLQHQLAQETGAAHVTALAQTGPSEIGERSTQITADRRRLTQNNPMSRERFRKALLPPGAENIEKLRNIVKEGNYYGAQQMYKTTSSRYAAVGRFSEALDLLQSGACLQLEHEQVTCGGELAMLFVEMLVKAKVDFDEDYLDRIRKIYKKFPRIPVPQNLDLADDDAIHRLSEVFGAAKIRVESCSSFLKAAIKWSAESGPRKIGSPELHDMLSEYIYSESPEPDMTRVCYHFARGRNPNRFASTLVNFMGKCYPGEDDLAIARAVLMYLSIGNLRDANNIMDEMEKLAQVKDLEFPDSELMRFINYLLQTLMRDALPLFNMLKQKFSSSIERDPMFNELLEDIGEKFYGVRRKNPLQGMLGELFKACMLSSSHP</sequence>
<reference evidence="2 3" key="1">
    <citation type="submission" date="2019-05" db="EMBL/GenBank/DDBJ databases">
        <title>Mikania micrantha, genome provides insights into the molecular mechanism of rapid growth.</title>
        <authorList>
            <person name="Liu B."/>
        </authorList>
    </citation>
    <scope>NUCLEOTIDE SEQUENCE [LARGE SCALE GENOMIC DNA]</scope>
    <source>
        <strain evidence="2">NLD-2019</strain>
        <tissue evidence="2">Leaf</tissue>
    </source>
</reference>
<keyword evidence="3" id="KW-1185">Reference proteome</keyword>
<dbReference type="FunFam" id="1.25.40.10:FF:000387">
    <property type="entry name" value="Golgi to ER traffic protein 4"/>
    <property type="match status" value="1"/>
</dbReference>
<dbReference type="AlphaFoldDB" id="A0A5N6LGQ6"/>
<evidence type="ECO:0000256" key="1">
    <source>
        <dbReference type="ARBA" id="ARBA00005351"/>
    </source>
</evidence>
<accession>A0A5N6LGQ6</accession>
<gene>
    <name evidence="2" type="ORF">E3N88_42782</name>
</gene>
<evidence type="ECO:0000313" key="3">
    <source>
        <dbReference type="Proteomes" id="UP000326396"/>
    </source>
</evidence>
<comment type="caution">
    <text evidence="2">The sequence shown here is derived from an EMBL/GenBank/DDBJ whole genome shotgun (WGS) entry which is preliminary data.</text>
</comment>
<dbReference type="GO" id="GO:0045048">
    <property type="term" value="P:protein insertion into ER membrane"/>
    <property type="evidence" value="ECO:0007669"/>
    <property type="project" value="InterPro"/>
</dbReference>
<dbReference type="PANTHER" id="PTHR12875">
    <property type="entry name" value="GOLGI TO ER TRAFFIC PROTEIN 4 HOMOLOG"/>
    <property type="match status" value="1"/>
</dbReference>
<dbReference type="GO" id="GO:0005829">
    <property type="term" value="C:cytosol"/>
    <property type="evidence" value="ECO:0007669"/>
    <property type="project" value="TreeGrafter"/>
</dbReference>
<organism evidence="2 3">
    <name type="scientific">Mikania micrantha</name>
    <name type="common">bitter vine</name>
    <dbReference type="NCBI Taxonomy" id="192012"/>
    <lineage>
        <taxon>Eukaryota</taxon>
        <taxon>Viridiplantae</taxon>
        <taxon>Streptophyta</taxon>
        <taxon>Embryophyta</taxon>
        <taxon>Tracheophyta</taxon>
        <taxon>Spermatophyta</taxon>
        <taxon>Magnoliopsida</taxon>
        <taxon>eudicotyledons</taxon>
        <taxon>Gunneridae</taxon>
        <taxon>Pentapetalae</taxon>
        <taxon>asterids</taxon>
        <taxon>campanulids</taxon>
        <taxon>Asterales</taxon>
        <taxon>Asteraceae</taxon>
        <taxon>Asteroideae</taxon>
        <taxon>Heliantheae alliance</taxon>
        <taxon>Eupatorieae</taxon>
        <taxon>Mikania</taxon>
    </lineage>
</organism>
<evidence type="ECO:0000313" key="2">
    <source>
        <dbReference type="EMBL" id="KAD1469143.1"/>
    </source>
</evidence>
<protein>
    <recommendedName>
        <fullName evidence="4">Golgi to ER traffic protein 4 homolog</fullName>
    </recommendedName>
</protein>
<dbReference type="PANTHER" id="PTHR12875:SF0">
    <property type="entry name" value="GOLGI TO ER TRAFFIC PROTEIN 4 HOMOLOG"/>
    <property type="match status" value="1"/>
</dbReference>
<dbReference type="OrthoDB" id="10252405at2759"/>
<dbReference type="Gene3D" id="1.25.40.10">
    <property type="entry name" value="Tetratricopeptide repeat domain"/>
    <property type="match status" value="1"/>
</dbReference>
<dbReference type="Proteomes" id="UP000326396">
    <property type="component" value="Unassembled WGS sequence"/>
</dbReference>